<accession>A0A0C3JGX8</accession>
<evidence type="ECO:0000256" key="1">
    <source>
        <dbReference type="SAM" id="MobiDB-lite"/>
    </source>
</evidence>
<dbReference type="HOGENOM" id="CLU_1627766_0_0_1"/>
<reference evidence="3" key="2">
    <citation type="submission" date="2015-01" db="EMBL/GenBank/DDBJ databases">
        <title>Evolutionary Origins and Diversification of the Mycorrhizal Mutualists.</title>
        <authorList>
            <consortium name="DOE Joint Genome Institute"/>
            <consortium name="Mycorrhizal Genomics Consortium"/>
            <person name="Kohler A."/>
            <person name="Kuo A."/>
            <person name="Nagy L.G."/>
            <person name="Floudas D."/>
            <person name="Copeland A."/>
            <person name="Barry K.W."/>
            <person name="Cichocki N."/>
            <person name="Veneault-Fourrey C."/>
            <person name="LaButti K."/>
            <person name="Lindquist E.A."/>
            <person name="Lipzen A."/>
            <person name="Lundell T."/>
            <person name="Morin E."/>
            <person name="Murat C."/>
            <person name="Riley R."/>
            <person name="Ohm R."/>
            <person name="Sun H."/>
            <person name="Tunlid A."/>
            <person name="Henrissat B."/>
            <person name="Grigoriev I.V."/>
            <person name="Hibbett D.S."/>
            <person name="Martin F."/>
        </authorList>
    </citation>
    <scope>NUCLEOTIDE SEQUENCE [LARGE SCALE GENOMIC DNA]</scope>
    <source>
        <strain evidence="3">Marx 270</strain>
    </source>
</reference>
<evidence type="ECO:0000313" key="3">
    <source>
        <dbReference type="Proteomes" id="UP000054217"/>
    </source>
</evidence>
<feature type="region of interest" description="Disordered" evidence="1">
    <location>
        <begin position="1"/>
        <end position="27"/>
    </location>
</feature>
<dbReference type="Proteomes" id="UP000054217">
    <property type="component" value="Unassembled WGS sequence"/>
</dbReference>
<gene>
    <name evidence="2" type="ORF">M404DRAFT_32874</name>
</gene>
<evidence type="ECO:0000313" key="2">
    <source>
        <dbReference type="EMBL" id="KIN96826.1"/>
    </source>
</evidence>
<dbReference type="EMBL" id="KN832039">
    <property type="protein sequence ID" value="KIN96826.1"/>
    <property type="molecule type" value="Genomic_DNA"/>
</dbReference>
<protein>
    <submittedName>
        <fullName evidence="2">Uncharacterized protein</fullName>
    </submittedName>
</protein>
<reference evidence="2 3" key="1">
    <citation type="submission" date="2014-04" db="EMBL/GenBank/DDBJ databases">
        <authorList>
            <consortium name="DOE Joint Genome Institute"/>
            <person name="Kuo A."/>
            <person name="Kohler A."/>
            <person name="Costa M.D."/>
            <person name="Nagy L.G."/>
            <person name="Floudas D."/>
            <person name="Copeland A."/>
            <person name="Barry K.W."/>
            <person name="Cichocki N."/>
            <person name="Veneault-Fourrey C."/>
            <person name="LaButti K."/>
            <person name="Lindquist E.A."/>
            <person name="Lipzen A."/>
            <person name="Lundell T."/>
            <person name="Morin E."/>
            <person name="Murat C."/>
            <person name="Sun H."/>
            <person name="Tunlid A."/>
            <person name="Henrissat B."/>
            <person name="Grigoriev I.V."/>
            <person name="Hibbett D.S."/>
            <person name="Martin F."/>
            <person name="Nordberg H.P."/>
            <person name="Cantor M.N."/>
            <person name="Hua S.X."/>
        </authorList>
    </citation>
    <scope>NUCLEOTIDE SEQUENCE [LARGE SCALE GENOMIC DNA]</scope>
    <source>
        <strain evidence="2 3">Marx 270</strain>
    </source>
</reference>
<proteinExistence type="predicted"/>
<organism evidence="2 3">
    <name type="scientific">Pisolithus tinctorius Marx 270</name>
    <dbReference type="NCBI Taxonomy" id="870435"/>
    <lineage>
        <taxon>Eukaryota</taxon>
        <taxon>Fungi</taxon>
        <taxon>Dikarya</taxon>
        <taxon>Basidiomycota</taxon>
        <taxon>Agaricomycotina</taxon>
        <taxon>Agaricomycetes</taxon>
        <taxon>Agaricomycetidae</taxon>
        <taxon>Boletales</taxon>
        <taxon>Sclerodermatineae</taxon>
        <taxon>Pisolithaceae</taxon>
        <taxon>Pisolithus</taxon>
    </lineage>
</organism>
<keyword evidence="3" id="KW-1185">Reference proteome</keyword>
<dbReference type="InParanoid" id="A0A0C3JGX8"/>
<sequence>MPGKFCTHGSSSSISSSLSLHTAQGPEDVQTVPENTLFDDDGDPADVVLALDEAAGQTGDVHSPMVGNMMVLEWATGDHNMVATVTDGIMVVDSRSIGSGMTMMEDCKTPRFVAAHLLTCPTELAQLYCQGERIHGLKNKLRDQEKSNSALSDGNMKTAIVQL</sequence>
<dbReference type="AlphaFoldDB" id="A0A0C3JGX8"/>
<feature type="compositionally biased region" description="Low complexity" evidence="1">
    <location>
        <begin position="10"/>
        <end position="20"/>
    </location>
</feature>
<name>A0A0C3JGX8_PISTI</name>